<keyword evidence="6" id="KW-1185">Reference proteome</keyword>
<dbReference type="EC" id="2.1.1.-" evidence="4"/>
<comment type="subunit">
    <text evidence="4">Homodimer.</text>
</comment>
<feature type="binding site" evidence="4">
    <location>
        <position position="84"/>
    </location>
    <ligand>
        <name>S-adenosyl-L-methionine</name>
        <dbReference type="ChEBI" id="CHEBI:59789"/>
    </ligand>
</feature>
<feature type="binding site" evidence="4">
    <location>
        <position position="156"/>
    </location>
    <ligand>
        <name>Mg(2+)</name>
        <dbReference type="ChEBI" id="CHEBI:18420"/>
    </ligand>
</feature>
<comment type="caution">
    <text evidence="4">Lacks conserved residue(s) required for the propagation of feature annotation.</text>
</comment>
<feature type="binding site" evidence="4">
    <location>
        <position position="67"/>
    </location>
    <ligand>
        <name>S-adenosyl-L-methionine</name>
        <dbReference type="ChEBI" id="CHEBI:59789"/>
    </ligand>
</feature>
<feature type="binding site" evidence="4">
    <location>
        <position position="157"/>
    </location>
    <ligand>
        <name>Mg(2+)</name>
        <dbReference type="ChEBI" id="CHEBI:18420"/>
    </ligand>
</feature>
<dbReference type="EMBL" id="JAGGKC010000023">
    <property type="protein sequence ID" value="MBP1920044.1"/>
    <property type="molecule type" value="Genomic_DNA"/>
</dbReference>
<accession>A0ABS4G675</accession>
<dbReference type="PANTHER" id="PTHR10509:SF14">
    <property type="entry name" value="CAFFEOYL-COA O-METHYLTRANSFERASE 3-RELATED"/>
    <property type="match status" value="1"/>
</dbReference>
<feature type="binding site" evidence="4">
    <location>
        <position position="130"/>
    </location>
    <ligand>
        <name>S-adenosyl-L-methionine</name>
        <dbReference type="ChEBI" id="CHEBI:59789"/>
    </ligand>
</feature>
<comment type="similarity">
    <text evidence="4">Belongs to the class I-like SAM-binding methyltransferase superfamily. Cation-dependent O-methyltransferase family.</text>
</comment>
<comment type="function">
    <text evidence="4">Catalyzes the methylation of 5-hydroxyuridine (ho5U) to form 5-methoxyuridine (mo5U) at position 34 in tRNAs.</text>
</comment>
<keyword evidence="3 4" id="KW-0949">S-adenosyl-L-methionine</keyword>
<dbReference type="PANTHER" id="PTHR10509">
    <property type="entry name" value="O-METHYLTRANSFERASE-RELATED"/>
    <property type="match status" value="1"/>
</dbReference>
<protein>
    <recommendedName>
        <fullName evidence="4">tRNA 5-hydroxyuridine methyltransferase</fullName>
        <ecNumber evidence="4">2.1.1.-</ecNumber>
    </recommendedName>
    <alternativeName>
        <fullName evidence="4">ho5U methyltransferase</fullName>
    </alternativeName>
</protein>
<keyword evidence="2 4" id="KW-0808">Transferase</keyword>
<dbReference type="Proteomes" id="UP001519271">
    <property type="component" value="Unassembled WGS sequence"/>
</dbReference>
<dbReference type="CDD" id="cd02440">
    <property type="entry name" value="AdoMet_MTases"/>
    <property type="match status" value="1"/>
</dbReference>
<evidence type="ECO:0000256" key="1">
    <source>
        <dbReference type="ARBA" id="ARBA00022603"/>
    </source>
</evidence>
<dbReference type="RefSeq" id="WP_209460223.1">
    <property type="nucleotide sequence ID" value="NZ_JAGGKC010000023.1"/>
</dbReference>
<dbReference type="InterPro" id="IPR002935">
    <property type="entry name" value="SAM_O-MeTrfase"/>
</dbReference>
<dbReference type="Gene3D" id="3.40.50.150">
    <property type="entry name" value="Vaccinia Virus protein VP39"/>
    <property type="match status" value="1"/>
</dbReference>
<dbReference type="InterPro" id="IPR050362">
    <property type="entry name" value="Cation-dep_OMT"/>
</dbReference>
<keyword evidence="4" id="KW-0479">Metal-binding</keyword>
<evidence type="ECO:0000313" key="5">
    <source>
        <dbReference type="EMBL" id="MBP1920044.1"/>
    </source>
</evidence>
<keyword evidence="4" id="KW-0460">Magnesium</keyword>
<dbReference type="InterPro" id="IPR029063">
    <property type="entry name" value="SAM-dependent_MTases_sf"/>
</dbReference>
<reference evidence="5 6" key="1">
    <citation type="submission" date="2021-03" db="EMBL/GenBank/DDBJ databases">
        <title>Genomic Encyclopedia of Type Strains, Phase IV (KMG-IV): sequencing the most valuable type-strain genomes for metagenomic binning, comparative biology and taxonomic classification.</title>
        <authorList>
            <person name="Goeker M."/>
        </authorList>
    </citation>
    <scope>NUCLEOTIDE SEQUENCE [LARGE SCALE GENOMIC DNA]</scope>
    <source>
        <strain evidence="5 6">DSM 6139</strain>
    </source>
</reference>
<sequence>MDNITYPHITEYIESLVGETGLGHLEKYAEENSVPIIQKDALGLLLFMVGMKRPKRLLELGTAIGYSAIAMALESPETMITTVDLNAGMKEKAEENIRAAGLSDRIEVVLSDCMDFLNEDHGKFDLVFIDARKSHYMEYLELSLSLLNEDGLIIVDNVLFRGLVPDGEEFPRKYRATVSTLREFTRTISEREDLSTAIIPIGDGVAFIRRKPNV</sequence>
<organism evidence="5 6">
    <name type="scientific">Youngiibacter multivorans</name>
    <dbReference type="NCBI Taxonomy" id="937251"/>
    <lineage>
        <taxon>Bacteria</taxon>
        <taxon>Bacillati</taxon>
        <taxon>Bacillota</taxon>
        <taxon>Clostridia</taxon>
        <taxon>Eubacteriales</taxon>
        <taxon>Clostridiaceae</taxon>
        <taxon>Youngiibacter</taxon>
    </lineage>
</organism>
<gene>
    <name evidence="4" type="primary">trmR</name>
    <name evidence="5" type="ORF">J2Z34_002542</name>
</gene>
<proteinExistence type="inferred from homology"/>
<dbReference type="PROSITE" id="PS51682">
    <property type="entry name" value="SAM_OMT_I"/>
    <property type="match status" value="1"/>
</dbReference>
<comment type="caution">
    <text evidence="5">The sequence shown here is derived from an EMBL/GenBank/DDBJ whole genome shotgun (WGS) entry which is preliminary data.</text>
</comment>
<name>A0ABS4G675_9CLOT</name>
<evidence type="ECO:0000256" key="3">
    <source>
        <dbReference type="ARBA" id="ARBA00022691"/>
    </source>
</evidence>
<dbReference type="SUPFAM" id="SSF53335">
    <property type="entry name" value="S-adenosyl-L-methionine-dependent methyltransferases"/>
    <property type="match status" value="1"/>
</dbReference>
<comment type="catalytic activity">
    <reaction evidence="4">
        <text>5-hydroxyuridine(34) in tRNA + S-adenosyl-L-methionine = 5-methoxyuridine(34) in tRNA + S-adenosyl-L-homocysteine + H(+)</text>
        <dbReference type="Rhea" id="RHEA:60524"/>
        <dbReference type="Rhea" id="RHEA-COMP:13381"/>
        <dbReference type="Rhea" id="RHEA-COMP:15591"/>
        <dbReference type="ChEBI" id="CHEBI:15378"/>
        <dbReference type="ChEBI" id="CHEBI:57856"/>
        <dbReference type="ChEBI" id="CHEBI:59789"/>
        <dbReference type="ChEBI" id="CHEBI:136877"/>
        <dbReference type="ChEBI" id="CHEBI:143860"/>
    </reaction>
</comment>
<feature type="binding site" evidence="4">
    <location>
        <position position="130"/>
    </location>
    <ligand>
        <name>Mg(2+)</name>
        <dbReference type="ChEBI" id="CHEBI:18420"/>
    </ligand>
</feature>
<evidence type="ECO:0000256" key="4">
    <source>
        <dbReference type="HAMAP-Rule" id="MF_02217"/>
    </source>
</evidence>
<keyword evidence="1 4" id="KW-0489">Methyltransferase</keyword>
<dbReference type="InterPro" id="IPR043675">
    <property type="entry name" value="TrmR_methyltr"/>
</dbReference>
<evidence type="ECO:0000313" key="6">
    <source>
        <dbReference type="Proteomes" id="UP001519271"/>
    </source>
</evidence>
<evidence type="ECO:0000256" key="2">
    <source>
        <dbReference type="ARBA" id="ARBA00022679"/>
    </source>
</evidence>
<dbReference type="Pfam" id="PF01596">
    <property type="entry name" value="Methyltransf_3"/>
    <property type="match status" value="1"/>
</dbReference>
<feature type="binding site" evidence="4">
    <location>
        <position position="37"/>
    </location>
    <ligand>
        <name>S-adenosyl-L-methionine</name>
        <dbReference type="ChEBI" id="CHEBI:59789"/>
    </ligand>
</feature>
<dbReference type="HAMAP" id="MF_02217">
    <property type="entry name" value="TrmR_methyltr"/>
    <property type="match status" value="1"/>
</dbReference>
<keyword evidence="4" id="KW-0819">tRNA processing</keyword>